<sequence length="329" mass="35914">MNQIIDVTPQVIEPETPATSQLSAIANQLHGQAMLAGGARKFFAVAEIKILKEIQDRKLFKHIPIEIEPGIFRGAKNFSEYLENALDTSPSVVYEEIKTFEEFGDKAHDALNRLGVLRDDKRLLRKLPDEIKAQAQEAAESGDKSALLRIIDMQAEERAKERKAAAKEKATLEARLAQEEARAAGARADLAAKDGFIAKQAETIMGLQDQLEEKKNNPPDPLAEARAAVEALDATVLAIYTDIGTLALRDCLAVQSTHTDHMAEHGRAVIAQALGRIMSITRAIATDLDILPDEDAPSIFATAAGDDEKALWEATLRDFDAQKAAEQGE</sequence>
<protein>
    <submittedName>
        <fullName evidence="2">Uncharacterized protein</fullName>
    </submittedName>
</protein>
<accession>A0A1Y6D1R4</accession>
<reference evidence="2 3" key="1">
    <citation type="submission" date="2016-12" db="EMBL/GenBank/DDBJ databases">
        <authorList>
            <person name="Song W.-J."/>
            <person name="Kurnit D.M."/>
        </authorList>
    </citation>
    <scope>NUCLEOTIDE SEQUENCE [LARGE SCALE GENOMIC DNA]</scope>
    <source>
        <strain evidence="2 3">175</strain>
    </source>
</reference>
<proteinExistence type="predicted"/>
<dbReference type="AlphaFoldDB" id="A0A1Y6D1R4"/>
<name>A0A1Y6D1R4_9GAMM</name>
<dbReference type="Proteomes" id="UP000192923">
    <property type="component" value="Unassembled WGS sequence"/>
</dbReference>
<organism evidence="2 3">
    <name type="scientific">Methylomagnum ishizawai</name>
    <dbReference type="NCBI Taxonomy" id="1760988"/>
    <lineage>
        <taxon>Bacteria</taxon>
        <taxon>Pseudomonadati</taxon>
        <taxon>Pseudomonadota</taxon>
        <taxon>Gammaproteobacteria</taxon>
        <taxon>Methylococcales</taxon>
        <taxon>Methylococcaceae</taxon>
        <taxon>Methylomagnum</taxon>
    </lineage>
</organism>
<evidence type="ECO:0000256" key="1">
    <source>
        <dbReference type="SAM" id="Coils"/>
    </source>
</evidence>
<gene>
    <name evidence="2" type="ORF">SAMN02949497_1644</name>
</gene>
<dbReference type="STRING" id="1760988.SAMN02949497_1644"/>
<dbReference type="EMBL" id="FXAM01000001">
    <property type="protein sequence ID" value="SMF94334.1"/>
    <property type="molecule type" value="Genomic_DNA"/>
</dbReference>
<keyword evidence="3" id="KW-1185">Reference proteome</keyword>
<keyword evidence="1" id="KW-0175">Coiled coil</keyword>
<evidence type="ECO:0000313" key="3">
    <source>
        <dbReference type="Proteomes" id="UP000192923"/>
    </source>
</evidence>
<dbReference type="RefSeq" id="WP_125468851.1">
    <property type="nucleotide sequence ID" value="NZ_FXAM01000001.1"/>
</dbReference>
<dbReference type="OrthoDB" id="8895840at2"/>
<feature type="coiled-coil region" evidence="1">
    <location>
        <begin position="155"/>
        <end position="217"/>
    </location>
</feature>
<evidence type="ECO:0000313" key="2">
    <source>
        <dbReference type="EMBL" id="SMF94334.1"/>
    </source>
</evidence>